<dbReference type="SUPFAM" id="SSF50331">
    <property type="entry name" value="MOP-like"/>
    <property type="match status" value="1"/>
</dbReference>
<dbReference type="InterPro" id="IPR040582">
    <property type="entry name" value="OB_MalK-like"/>
</dbReference>
<gene>
    <name evidence="7" type="ORF">DFR39_101163</name>
</gene>
<organism evidence="7 8">
    <name type="scientific">Roseateles asaccharophilus</name>
    <dbReference type="NCBI Taxonomy" id="582607"/>
    <lineage>
        <taxon>Bacteria</taxon>
        <taxon>Pseudomonadati</taxon>
        <taxon>Pseudomonadota</taxon>
        <taxon>Betaproteobacteria</taxon>
        <taxon>Burkholderiales</taxon>
        <taxon>Sphaerotilaceae</taxon>
        <taxon>Roseateles</taxon>
    </lineage>
</organism>
<dbReference type="Gene3D" id="3.40.50.300">
    <property type="entry name" value="P-loop containing nucleotide triphosphate hydrolases"/>
    <property type="match status" value="1"/>
</dbReference>
<dbReference type="PANTHER" id="PTHR43875">
    <property type="entry name" value="MALTODEXTRIN IMPORT ATP-BINDING PROTEIN MSMX"/>
    <property type="match status" value="1"/>
</dbReference>
<dbReference type="Pfam" id="PF17912">
    <property type="entry name" value="OB_MalK"/>
    <property type="match status" value="1"/>
</dbReference>
<accession>A0A4R6NB13</accession>
<dbReference type="Gene3D" id="2.40.50.100">
    <property type="match status" value="1"/>
</dbReference>
<dbReference type="SUPFAM" id="SSF52540">
    <property type="entry name" value="P-loop containing nucleoside triphosphate hydrolases"/>
    <property type="match status" value="1"/>
</dbReference>
<dbReference type="PROSITE" id="PS50893">
    <property type="entry name" value="ABC_TRANSPORTER_2"/>
    <property type="match status" value="1"/>
</dbReference>
<keyword evidence="1" id="KW-0813">Transport</keyword>
<dbReference type="AlphaFoldDB" id="A0A4R6NB13"/>
<evidence type="ECO:0000313" key="8">
    <source>
        <dbReference type="Proteomes" id="UP000295357"/>
    </source>
</evidence>
<dbReference type="InterPro" id="IPR012340">
    <property type="entry name" value="NA-bd_OB-fold"/>
</dbReference>
<dbReference type="GO" id="GO:0005524">
    <property type="term" value="F:ATP binding"/>
    <property type="evidence" value="ECO:0007669"/>
    <property type="project" value="UniProtKB-KW"/>
</dbReference>
<dbReference type="Pfam" id="PF00005">
    <property type="entry name" value="ABC_tran"/>
    <property type="match status" value="1"/>
</dbReference>
<dbReference type="InterPro" id="IPR003439">
    <property type="entry name" value="ABC_transporter-like_ATP-bd"/>
</dbReference>
<dbReference type="InterPro" id="IPR015853">
    <property type="entry name" value="ABC_transpr_FbpC"/>
</dbReference>
<comment type="caution">
    <text evidence="7">The sequence shown here is derived from an EMBL/GenBank/DDBJ whole genome shotgun (WGS) entry which is preliminary data.</text>
</comment>
<evidence type="ECO:0000256" key="3">
    <source>
        <dbReference type="ARBA" id="ARBA00022741"/>
    </source>
</evidence>
<dbReference type="RefSeq" id="WP_133601635.1">
    <property type="nucleotide sequence ID" value="NZ_JAUFPJ010000005.1"/>
</dbReference>
<keyword evidence="8" id="KW-1185">Reference proteome</keyword>
<dbReference type="InterPro" id="IPR008995">
    <property type="entry name" value="Mo/tungstate-bd_C_term_dom"/>
</dbReference>
<dbReference type="EMBL" id="SNXE01000001">
    <property type="protein sequence ID" value="TDP12690.1"/>
    <property type="molecule type" value="Genomic_DNA"/>
</dbReference>
<dbReference type="PANTHER" id="PTHR43875:SF14">
    <property type="entry name" value="ABC TRANSPORTER ATP-BINDING PROTEIN"/>
    <property type="match status" value="1"/>
</dbReference>
<dbReference type="FunFam" id="3.40.50.300:FF:000042">
    <property type="entry name" value="Maltose/maltodextrin ABC transporter, ATP-binding protein"/>
    <property type="match status" value="1"/>
</dbReference>
<keyword evidence="4 7" id="KW-0067">ATP-binding</keyword>
<reference evidence="7 8" key="1">
    <citation type="submission" date="2019-03" db="EMBL/GenBank/DDBJ databases">
        <title>Genomic Encyclopedia of Type Strains, Phase IV (KMG-IV): sequencing the most valuable type-strain genomes for metagenomic binning, comparative biology and taxonomic classification.</title>
        <authorList>
            <person name="Goeker M."/>
        </authorList>
    </citation>
    <scope>NUCLEOTIDE SEQUENCE [LARGE SCALE GENOMIC DNA]</scope>
    <source>
        <strain evidence="7 8">DSM 25082</strain>
    </source>
</reference>
<keyword evidence="5" id="KW-0472">Membrane</keyword>
<name>A0A4R6NB13_9BURK</name>
<evidence type="ECO:0000256" key="5">
    <source>
        <dbReference type="ARBA" id="ARBA00023136"/>
    </source>
</evidence>
<keyword evidence="3" id="KW-0547">Nucleotide-binding</keyword>
<evidence type="ECO:0000313" key="7">
    <source>
        <dbReference type="EMBL" id="TDP12690.1"/>
    </source>
</evidence>
<protein>
    <submittedName>
        <fullName evidence="7">Carbohydrate ABC transporter ATP-binding protein (CUT1 family)</fullName>
    </submittedName>
</protein>
<dbReference type="SMART" id="SM00382">
    <property type="entry name" value="AAA"/>
    <property type="match status" value="1"/>
</dbReference>
<evidence type="ECO:0000256" key="1">
    <source>
        <dbReference type="ARBA" id="ARBA00022448"/>
    </source>
</evidence>
<dbReference type="InterPro" id="IPR027417">
    <property type="entry name" value="P-loop_NTPase"/>
</dbReference>
<dbReference type="GO" id="GO:0055052">
    <property type="term" value="C:ATP-binding cassette (ABC) transporter complex, substrate-binding subunit-containing"/>
    <property type="evidence" value="ECO:0007669"/>
    <property type="project" value="TreeGrafter"/>
</dbReference>
<keyword evidence="2" id="KW-1003">Cell membrane</keyword>
<sequence length="371" mass="40484">MARIDLDLAHAYRPNPQSEADYALLPLKMSFEDGGAYALLGPSGCGKTTMLNIISGLLQPSHGTVSYDGRDVTALSPQARNIAQVFQFPVIYDTMTVAENLAFPLKNRGVAPERIKARVGKIAEMLEMSGQLNQRAAGLTADAKQKISLGRGLVREDVSAVLFDEPLTVIDPHLKWQLRRKLKQIHHELKLTLIYVTHDQVEALTFADQIVVMSRGRAVQVGSADALFEKPQHMFVGNFIGSPGMNFLPARFKSAGVIEVAGQDLPLGFGVLYQQLEAAREFTLGVRPEYVALAEAGSPGALRAELRQVQDIGTYWLLTASVGGQSLKLRLNAQSRPPVPGGEVWLQVLGTHTCFYGRDEQLINVKEGQAA</sequence>
<dbReference type="GO" id="GO:0016887">
    <property type="term" value="F:ATP hydrolysis activity"/>
    <property type="evidence" value="ECO:0007669"/>
    <property type="project" value="InterPro"/>
</dbReference>
<dbReference type="InterPro" id="IPR047641">
    <property type="entry name" value="ABC_transpr_MalK/UgpC-like"/>
</dbReference>
<evidence type="ECO:0000256" key="4">
    <source>
        <dbReference type="ARBA" id="ARBA00022840"/>
    </source>
</evidence>
<dbReference type="GO" id="GO:0015408">
    <property type="term" value="F:ABC-type ferric iron transporter activity"/>
    <property type="evidence" value="ECO:0007669"/>
    <property type="project" value="InterPro"/>
</dbReference>
<dbReference type="OrthoDB" id="5298774at2"/>
<dbReference type="Gene3D" id="2.40.50.140">
    <property type="entry name" value="Nucleic acid-binding proteins"/>
    <property type="match status" value="1"/>
</dbReference>
<evidence type="ECO:0000259" key="6">
    <source>
        <dbReference type="PROSITE" id="PS50893"/>
    </source>
</evidence>
<dbReference type="CDD" id="cd03259">
    <property type="entry name" value="ABC_Carb_Solutes_like"/>
    <property type="match status" value="1"/>
</dbReference>
<proteinExistence type="predicted"/>
<dbReference type="Proteomes" id="UP000295357">
    <property type="component" value="Unassembled WGS sequence"/>
</dbReference>
<evidence type="ECO:0000256" key="2">
    <source>
        <dbReference type="ARBA" id="ARBA00022475"/>
    </source>
</evidence>
<feature type="domain" description="ABC transporter" evidence="6">
    <location>
        <begin position="6"/>
        <end position="240"/>
    </location>
</feature>
<dbReference type="InterPro" id="IPR003593">
    <property type="entry name" value="AAA+_ATPase"/>
</dbReference>